<organism evidence="1 2">
    <name type="scientific">Haloferula rosea</name>
    <dbReference type="NCBI Taxonomy" id="490093"/>
    <lineage>
        <taxon>Bacteria</taxon>
        <taxon>Pseudomonadati</taxon>
        <taxon>Verrucomicrobiota</taxon>
        <taxon>Verrucomicrobiia</taxon>
        <taxon>Verrucomicrobiales</taxon>
        <taxon>Verrucomicrobiaceae</taxon>
        <taxon>Haloferula</taxon>
    </lineage>
</organism>
<dbReference type="RefSeq" id="WP_200280755.1">
    <property type="nucleotide sequence ID" value="NZ_JAENII010000010.1"/>
</dbReference>
<dbReference type="PROSITE" id="PS51257">
    <property type="entry name" value="PROKAR_LIPOPROTEIN"/>
    <property type="match status" value="1"/>
</dbReference>
<comment type="caution">
    <text evidence="1">The sequence shown here is derived from an EMBL/GenBank/DDBJ whole genome shotgun (WGS) entry which is preliminary data.</text>
</comment>
<proteinExistence type="predicted"/>
<dbReference type="AlphaFoldDB" id="A0A934VGY7"/>
<sequence>MPNRYITLSCVLLVICGCQEEKTLNVDADGQQKQHGGSVPLKESDVSELLSVGMPIGKAIEHLRNFAFVEREGLDGEVVIDAIYDHGDIELNRGDVVLVSLYFDLDGLTLKKWTCSLHRRYIGGGDS</sequence>
<accession>A0A934VGY7</accession>
<reference evidence="1" key="1">
    <citation type="submission" date="2021-01" db="EMBL/GenBank/DDBJ databases">
        <title>Modified the classification status of verrucomicrobia.</title>
        <authorList>
            <person name="Feng X."/>
        </authorList>
    </citation>
    <scope>NUCLEOTIDE SEQUENCE</scope>
    <source>
        <strain evidence="1">KCTC 22201</strain>
    </source>
</reference>
<protein>
    <submittedName>
        <fullName evidence="1">Uncharacterized protein</fullName>
    </submittedName>
</protein>
<dbReference type="EMBL" id="JAENII010000010">
    <property type="protein sequence ID" value="MBK1828080.1"/>
    <property type="molecule type" value="Genomic_DNA"/>
</dbReference>
<keyword evidence="2" id="KW-1185">Reference proteome</keyword>
<name>A0A934VGY7_9BACT</name>
<dbReference type="Proteomes" id="UP000658278">
    <property type="component" value="Unassembled WGS sequence"/>
</dbReference>
<evidence type="ECO:0000313" key="2">
    <source>
        <dbReference type="Proteomes" id="UP000658278"/>
    </source>
</evidence>
<evidence type="ECO:0000313" key="1">
    <source>
        <dbReference type="EMBL" id="MBK1828080.1"/>
    </source>
</evidence>
<gene>
    <name evidence="1" type="ORF">JIN81_13695</name>
</gene>